<gene>
    <name evidence="2" type="ordered locus">PMI2756</name>
</gene>
<dbReference type="KEGG" id="pmr:PMI2756"/>
<sequence length="227" mass="26844">MSIKLSYDICKTVQYMHVNVINKSKKLKELRNEIKSLYNLSQPFQNSCVNTHTFYKPQNSITASIANINNRINKNQHALTGIESKLKEKYNDIKSINDLIKNRYKSGLVTNEHDYKNMKNVLTNNFKSEINDLNQQKEILKIRLNENENTLAYFNNKSDFLSYPNQETLNFLFYTEVFPNRIERESIPKEKINIDCINNMINIHKKSLFISSENKEKINTYKEFLKK</sequence>
<dbReference type="PATRIC" id="fig|529507.6.peg.2685"/>
<accession>B4EYS0</accession>
<proteinExistence type="predicted"/>
<organism evidence="2 3">
    <name type="scientific">Proteus mirabilis (strain HI4320)</name>
    <dbReference type="NCBI Taxonomy" id="529507"/>
    <lineage>
        <taxon>Bacteria</taxon>
        <taxon>Pseudomonadati</taxon>
        <taxon>Pseudomonadota</taxon>
        <taxon>Gammaproteobacteria</taxon>
        <taxon>Enterobacterales</taxon>
        <taxon>Morganellaceae</taxon>
        <taxon>Proteus</taxon>
    </lineage>
</organism>
<evidence type="ECO:0000256" key="1">
    <source>
        <dbReference type="SAM" id="Coils"/>
    </source>
</evidence>
<dbReference type="EMBL" id="AM942759">
    <property type="protein sequence ID" value="CAR45433.1"/>
    <property type="molecule type" value="Genomic_DNA"/>
</dbReference>
<keyword evidence="1" id="KW-0175">Coiled coil</keyword>
<dbReference type="AlphaFoldDB" id="B4EYS0"/>
<dbReference type="RefSeq" id="WP_012368494.1">
    <property type="nucleotide sequence ID" value="NC_010554.1"/>
</dbReference>
<dbReference type="HOGENOM" id="CLU_106290_0_0_6"/>
<protein>
    <submittedName>
        <fullName evidence="2">Uncharacterized protein</fullName>
    </submittedName>
</protein>
<feature type="coiled-coil region" evidence="1">
    <location>
        <begin position="123"/>
        <end position="150"/>
    </location>
</feature>
<keyword evidence="3" id="KW-1185">Reference proteome</keyword>
<name>B4EYS0_PROMH</name>
<dbReference type="GeneID" id="6802188"/>
<evidence type="ECO:0000313" key="2">
    <source>
        <dbReference type="EMBL" id="CAR45433.1"/>
    </source>
</evidence>
<dbReference type="Proteomes" id="UP000008319">
    <property type="component" value="Chromosome"/>
</dbReference>
<reference evidence="2 3" key="1">
    <citation type="journal article" date="2008" name="J. Bacteriol.">
        <title>Complete genome sequence of uropathogenic Proteus mirabilis, a master of both adherence and motility.</title>
        <authorList>
            <person name="Pearson M.M."/>
            <person name="Sebaihia M."/>
            <person name="Churcher C."/>
            <person name="Quail M.A."/>
            <person name="Seshasayee A.S."/>
            <person name="Luscombe N.M."/>
            <person name="Abdellah Z."/>
            <person name="Arrosmith C."/>
            <person name="Atkin B."/>
            <person name="Chillingworth T."/>
            <person name="Hauser H."/>
            <person name="Jagels K."/>
            <person name="Moule S."/>
            <person name="Mungall K."/>
            <person name="Norbertczak H."/>
            <person name="Rabbinowitsch E."/>
            <person name="Walker D."/>
            <person name="Whithead S."/>
            <person name="Thomson N.R."/>
            <person name="Rather P.N."/>
            <person name="Parkhill J."/>
            <person name="Mobley H.L."/>
        </authorList>
    </citation>
    <scope>NUCLEOTIDE SEQUENCE [LARGE SCALE GENOMIC DNA]</scope>
    <source>
        <strain evidence="2 3">HI4320</strain>
    </source>
</reference>
<evidence type="ECO:0000313" key="3">
    <source>
        <dbReference type="Proteomes" id="UP000008319"/>
    </source>
</evidence>
<dbReference type="EnsemblBacteria" id="CAR45433">
    <property type="protein sequence ID" value="CAR45433"/>
    <property type="gene ID" value="PMI2756"/>
</dbReference>